<proteinExistence type="inferred from homology"/>
<protein>
    <submittedName>
        <fullName evidence="7">Nitroreductase family protein</fullName>
    </submittedName>
</protein>
<evidence type="ECO:0000313" key="8">
    <source>
        <dbReference type="Proteomes" id="UP000683246"/>
    </source>
</evidence>
<evidence type="ECO:0000256" key="1">
    <source>
        <dbReference type="ARBA" id="ARBA00001917"/>
    </source>
</evidence>
<accession>A0A8J8MGF5</accession>
<evidence type="ECO:0000256" key="3">
    <source>
        <dbReference type="ARBA" id="ARBA00022630"/>
    </source>
</evidence>
<keyword evidence="4" id="KW-0288">FMN</keyword>
<dbReference type="Gene3D" id="3.40.109.30">
    <property type="entry name" value="putative nitroreductase (tm1586), domain 2"/>
    <property type="match status" value="1"/>
</dbReference>
<gene>
    <name evidence="7" type="ORF">HZI73_00365</name>
</gene>
<dbReference type="InterPro" id="IPR000415">
    <property type="entry name" value="Nitroreductase-like"/>
</dbReference>
<sequence length="284" mass="32706">MIFNTSPTDIIKIRRSVRTYTKKAVEQEKKGIMREVLDNLRGQYFRFDLIDFQLEEGMKLGTYGMIKGASTFIIGILNKELMDDYDAAVEFGYAFEGIILKATELGLGTCWLGGTFNSKDAMKMIALKDNEQVVMVSPIGYGGNIRGFEKLTRKLSKADQRKPWKELFFHKDFNTPLSIKEAGPYADVLHMVRLAPSASNKQPWRILKSHKTYDFYNVNMPTPSNKKQKFMMSFNDMGIAKAHFDYVANEKGLKGQWLKKDDIKDESFTYVGSWEWHNEVEDTH</sequence>
<keyword evidence="3" id="KW-0285">Flavoprotein</keyword>
<evidence type="ECO:0000256" key="2">
    <source>
        <dbReference type="ARBA" id="ARBA00007118"/>
    </source>
</evidence>
<reference evidence="7" key="1">
    <citation type="submission" date="2020-07" db="EMBL/GenBank/DDBJ databases">
        <title>Vallitalea pronyensis genome.</title>
        <authorList>
            <person name="Postec A."/>
        </authorList>
    </citation>
    <scope>NUCLEOTIDE SEQUENCE</scope>
    <source>
        <strain evidence="7">FatNI3</strain>
    </source>
</reference>
<dbReference type="EMBL" id="CP058649">
    <property type="protein sequence ID" value="QUI20853.1"/>
    <property type="molecule type" value="Genomic_DNA"/>
</dbReference>
<dbReference type="AlphaFoldDB" id="A0A8J8MGF5"/>
<feature type="domain" description="Putative nitroreductase TM1586" evidence="6">
    <location>
        <begin position="10"/>
        <end position="246"/>
    </location>
</feature>
<organism evidence="7 8">
    <name type="scientific">Vallitalea pronyensis</name>
    <dbReference type="NCBI Taxonomy" id="1348613"/>
    <lineage>
        <taxon>Bacteria</taxon>
        <taxon>Bacillati</taxon>
        <taxon>Bacillota</taxon>
        <taxon>Clostridia</taxon>
        <taxon>Lachnospirales</taxon>
        <taxon>Vallitaleaceae</taxon>
        <taxon>Vallitalea</taxon>
    </lineage>
</organism>
<evidence type="ECO:0000259" key="6">
    <source>
        <dbReference type="Pfam" id="PF14512"/>
    </source>
</evidence>
<name>A0A8J8MGF5_9FIRM</name>
<dbReference type="PANTHER" id="PTHR43673">
    <property type="entry name" value="NAD(P)H NITROREDUCTASE YDGI-RELATED"/>
    <property type="match status" value="1"/>
</dbReference>
<dbReference type="SUPFAM" id="SSF55469">
    <property type="entry name" value="FMN-dependent nitroreductase-like"/>
    <property type="match status" value="1"/>
</dbReference>
<evidence type="ECO:0000256" key="4">
    <source>
        <dbReference type="ARBA" id="ARBA00022643"/>
    </source>
</evidence>
<keyword evidence="5" id="KW-0560">Oxidoreductase</keyword>
<comment type="cofactor">
    <cofactor evidence="1">
        <name>FMN</name>
        <dbReference type="ChEBI" id="CHEBI:58210"/>
    </cofactor>
</comment>
<dbReference type="RefSeq" id="WP_212696311.1">
    <property type="nucleotide sequence ID" value="NZ_CP058649.1"/>
</dbReference>
<comment type="similarity">
    <text evidence="2">Belongs to the nitroreductase family.</text>
</comment>
<evidence type="ECO:0000256" key="5">
    <source>
        <dbReference type="ARBA" id="ARBA00023002"/>
    </source>
</evidence>
<keyword evidence="8" id="KW-1185">Reference proteome</keyword>
<evidence type="ECO:0000313" key="7">
    <source>
        <dbReference type="EMBL" id="QUI20853.1"/>
    </source>
</evidence>
<dbReference type="KEGG" id="vpy:HZI73_00365"/>
<dbReference type="InterPro" id="IPR029478">
    <property type="entry name" value="TM1586_NiRdase"/>
</dbReference>
<dbReference type="Pfam" id="PF14512">
    <property type="entry name" value="TM1586_NiRdase"/>
    <property type="match status" value="1"/>
</dbReference>
<dbReference type="Proteomes" id="UP000683246">
    <property type="component" value="Chromosome"/>
</dbReference>
<dbReference type="Gene3D" id="3.40.109.10">
    <property type="entry name" value="NADH Oxidase"/>
    <property type="match status" value="1"/>
</dbReference>
<dbReference type="PANTHER" id="PTHR43673:SF2">
    <property type="entry name" value="NITROREDUCTASE"/>
    <property type="match status" value="1"/>
</dbReference>
<dbReference type="GO" id="GO:0016491">
    <property type="term" value="F:oxidoreductase activity"/>
    <property type="evidence" value="ECO:0007669"/>
    <property type="project" value="UniProtKB-KW"/>
</dbReference>